<comment type="subcellular location">
    <subcellularLocation>
        <location evidence="2">Membrane</location>
        <topology evidence="2">Single-pass membrane protein</topology>
    </subcellularLocation>
</comment>
<dbReference type="InterPro" id="IPR001128">
    <property type="entry name" value="Cyt_P450"/>
</dbReference>
<keyword evidence="8 13" id="KW-0560">Oxidoreductase</keyword>
<dbReference type="Pfam" id="PF00067">
    <property type="entry name" value="p450"/>
    <property type="match status" value="1"/>
</dbReference>
<evidence type="ECO:0000256" key="8">
    <source>
        <dbReference type="ARBA" id="ARBA00023002"/>
    </source>
</evidence>
<comment type="caution">
    <text evidence="14">The sequence shown here is derived from an EMBL/GenBank/DDBJ whole genome shotgun (WGS) entry which is preliminary data.</text>
</comment>
<dbReference type="AlphaFoldDB" id="A0A8T0SRY6"/>
<protein>
    <submittedName>
        <fullName evidence="14">Uncharacterized protein</fullName>
    </submittedName>
</protein>
<dbReference type="GO" id="GO:0016705">
    <property type="term" value="F:oxidoreductase activity, acting on paired donors, with incorporation or reduction of molecular oxygen"/>
    <property type="evidence" value="ECO:0007669"/>
    <property type="project" value="InterPro"/>
</dbReference>
<keyword evidence="6 12" id="KW-0479">Metal-binding</keyword>
<organism evidence="14 15">
    <name type="scientific">Panicum virgatum</name>
    <name type="common">Blackwell switchgrass</name>
    <dbReference type="NCBI Taxonomy" id="38727"/>
    <lineage>
        <taxon>Eukaryota</taxon>
        <taxon>Viridiplantae</taxon>
        <taxon>Streptophyta</taxon>
        <taxon>Embryophyta</taxon>
        <taxon>Tracheophyta</taxon>
        <taxon>Spermatophyta</taxon>
        <taxon>Magnoliopsida</taxon>
        <taxon>Liliopsida</taxon>
        <taxon>Poales</taxon>
        <taxon>Poaceae</taxon>
        <taxon>PACMAD clade</taxon>
        <taxon>Panicoideae</taxon>
        <taxon>Panicodae</taxon>
        <taxon>Paniceae</taxon>
        <taxon>Panicinae</taxon>
        <taxon>Panicum</taxon>
        <taxon>Panicum sect. Hiantes</taxon>
    </lineage>
</organism>
<dbReference type="PROSITE" id="PS00086">
    <property type="entry name" value="CYTOCHROME_P450"/>
    <property type="match status" value="1"/>
</dbReference>
<dbReference type="InterPro" id="IPR017972">
    <property type="entry name" value="Cyt_P450_CS"/>
</dbReference>
<evidence type="ECO:0000256" key="12">
    <source>
        <dbReference type="PIRSR" id="PIRSR602401-1"/>
    </source>
</evidence>
<dbReference type="SUPFAM" id="SSF48264">
    <property type="entry name" value="Cytochrome P450"/>
    <property type="match status" value="1"/>
</dbReference>
<dbReference type="GO" id="GO:0016020">
    <property type="term" value="C:membrane"/>
    <property type="evidence" value="ECO:0007669"/>
    <property type="project" value="UniProtKB-SubCell"/>
</dbReference>
<feature type="binding site" description="axial binding residue" evidence="12">
    <location>
        <position position="72"/>
    </location>
    <ligand>
        <name>heme</name>
        <dbReference type="ChEBI" id="CHEBI:30413"/>
    </ligand>
    <ligandPart>
        <name>Fe</name>
        <dbReference type="ChEBI" id="CHEBI:18248"/>
    </ligandPart>
</feature>
<comment type="cofactor">
    <cofactor evidence="1 12">
        <name>heme</name>
        <dbReference type="ChEBI" id="CHEBI:30413"/>
    </cofactor>
</comment>
<keyword evidence="9 12" id="KW-0408">Iron</keyword>
<dbReference type="PRINTS" id="PR00463">
    <property type="entry name" value="EP450I"/>
</dbReference>
<dbReference type="Proteomes" id="UP000823388">
    <property type="component" value="Chromosome 5K"/>
</dbReference>
<dbReference type="Gene3D" id="1.10.630.10">
    <property type="entry name" value="Cytochrome P450"/>
    <property type="match status" value="1"/>
</dbReference>
<reference evidence="14" key="1">
    <citation type="submission" date="2020-05" db="EMBL/GenBank/DDBJ databases">
        <title>WGS assembly of Panicum virgatum.</title>
        <authorList>
            <person name="Lovell J.T."/>
            <person name="Jenkins J."/>
            <person name="Shu S."/>
            <person name="Juenger T.E."/>
            <person name="Schmutz J."/>
        </authorList>
    </citation>
    <scope>NUCLEOTIDE SEQUENCE</scope>
    <source>
        <strain evidence="14">AP13</strain>
    </source>
</reference>
<dbReference type="EMBL" id="CM029045">
    <property type="protein sequence ID" value="KAG2601371.1"/>
    <property type="molecule type" value="Genomic_DNA"/>
</dbReference>
<gene>
    <name evidence="14" type="ORF">PVAP13_5KG587200</name>
</gene>
<evidence type="ECO:0000256" key="4">
    <source>
        <dbReference type="ARBA" id="ARBA00022617"/>
    </source>
</evidence>
<evidence type="ECO:0000313" key="14">
    <source>
        <dbReference type="EMBL" id="KAG2601371.1"/>
    </source>
</evidence>
<dbReference type="GO" id="GO:0005506">
    <property type="term" value="F:iron ion binding"/>
    <property type="evidence" value="ECO:0007669"/>
    <property type="project" value="InterPro"/>
</dbReference>
<keyword evidence="7" id="KW-1133">Transmembrane helix</keyword>
<dbReference type="GO" id="GO:0020037">
    <property type="term" value="F:heme binding"/>
    <property type="evidence" value="ECO:0007669"/>
    <property type="project" value="InterPro"/>
</dbReference>
<proteinExistence type="inferred from homology"/>
<name>A0A8T0SRY6_PANVG</name>
<accession>A0A8T0SRY6</accession>
<evidence type="ECO:0000256" key="10">
    <source>
        <dbReference type="ARBA" id="ARBA00023033"/>
    </source>
</evidence>
<keyword evidence="5" id="KW-0812">Transmembrane</keyword>
<evidence type="ECO:0000256" key="5">
    <source>
        <dbReference type="ARBA" id="ARBA00022692"/>
    </source>
</evidence>
<keyword evidence="4 12" id="KW-0349">Heme</keyword>
<sequence>MLPHKASAGVKIAGYDVPKGANIIVNVWALARDPEVWEDPLAFRPERFLRENIDIKGADFRVLPFGAGRRVCPGAQLGINLVASMLGHMLHHFSWSLPEGTRPEDVEMMETPGLVTFMATPLKAVATPRLDKEELYRRVPSEM</sequence>
<evidence type="ECO:0000256" key="1">
    <source>
        <dbReference type="ARBA" id="ARBA00001971"/>
    </source>
</evidence>
<keyword evidence="15" id="KW-1185">Reference proteome</keyword>
<evidence type="ECO:0000256" key="6">
    <source>
        <dbReference type="ARBA" id="ARBA00022723"/>
    </source>
</evidence>
<dbReference type="InterPro" id="IPR002401">
    <property type="entry name" value="Cyt_P450_E_grp-I"/>
</dbReference>
<comment type="similarity">
    <text evidence="3 13">Belongs to the cytochrome P450 family.</text>
</comment>
<evidence type="ECO:0000256" key="13">
    <source>
        <dbReference type="RuleBase" id="RU000461"/>
    </source>
</evidence>
<evidence type="ECO:0000256" key="11">
    <source>
        <dbReference type="ARBA" id="ARBA00023136"/>
    </source>
</evidence>
<evidence type="ECO:0000256" key="2">
    <source>
        <dbReference type="ARBA" id="ARBA00004167"/>
    </source>
</evidence>
<dbReference type="InterPro" id="IPR036396">
    <property type="entry name" value="Cyt_P450_sf"/>
</dbReference>
<keyword evidence="11" id="KW-0472">Membrane</keyword>
<evidence type="ECO:0000256" key="9">
    <source>
        <dbReference type="ARBA" id="ARBA00023004"/>
    </source>
</evidence>
<evidence type="ECO:0000256" key="7">
    <source>
        <dbReference type="ARBA" id="ARBA00022989"/>
    </source>
</evidence>
<evidence type="ECO:0000313" key="15">
    <source>
        <dbReference type="Proteomes" id="UP000823388"/>
    </source>
</evidence>
<evidence type="ECO:0000256" key="3">
    <source>
        <dbReference type="ARBA" id="ARBA00010617"/>
    </source>
</evidence>
<dbReference type="GO" id="GO:0004497">
    <property type="term" value="F:monooxygenase activity"/>
    <property type="evidence" value="ECO:0007669"/>
    <property type="project" value="UniProtKB-KW"/>
</dbReference>
<keyword evidence="10 13" id="KW-0503">Monooxygenase</keyword>
<dbReference type="PANTHER" id="PTHR47944:SF10">
    <property type="entry name" value="CYTOCHROME P450 98A9"/>
    <property type="match status" value="1"/>
</dbReference>
<dbReference type="PANTHER" id="PTHR47944">
    <property type="entry name" value="CYTOCHROME P450 98A9"/>
    <property type="match status" value="1"/>
</dbReference>